<dbReference type="NCBIfam" id="TIGR00997">
    <property type="entry name" value="ispZ"/>
    <property type="match status" value="1"/>
</dbReference>
<feature type="transmembrane region" description="Helical" evidence="5">
    <location>
        <begin position="52"/>
        <end position="68"/>
    </location>
</feature>
<comment type="similarity">
    <text evidence="5">Belongs to the YciB family.</text>
</comment>
<dbReference type="HAMAP" id="MF_00189">
    <property type="entry name" value="YciB"/>
    <property type="match status" value="1"/>
</dbReference>
<keyword evidence="5" id="KW-0997">Cell inner membrane</keyword>
<dbReference type="EMBL" id="VCBC01000001">
    <property type="protein sequence ID" value="TLU68112.1"/>
    <property type="molecule type" value="Genomic_DNA"/>
</dbReference>
<keyword evidence="1 5" id="KW-1003">Cell membrane</keyword>
<protein>
    <recommendedName>
        <fullName evidence="5">Inner membrane-spanning protein YciB</fullName>
    </recommendedName>
</protein>
<dbReference type="RefSeq" id="WP_138318055.1">
    <property type="nucleotide sequence ID" value="NZ_VCBC01000001.1"/>
</dbReference>
<dbReference type="AlphaFoldDB" id="A0A5R9IS65"/>
<keyword evidence="2 5" id="KW-0812">Transmembrane</keyword>
<feature type="transmembrane region" description="Helical" evidence="5">
    <location>
        <begin position="80"/>
        <end position="101"/>
    </location>
</feature>
<name>A0A5R9IS65_9GAMM</name>
<dbReference type="Pfam" id="PF04279">
    <property type="entry name" value="IspA"/>
    <property type="match status" value="1"/>
</dbReference>
<dbReference type="OrthoDB" id="9788219at2"/>
<dbReference type="NCBIfam" id="NF001324">
    <property type="entry name" value="PRK00259.1-2"/>
    <property type="match status" value="1"/>
</dbReference>
<comment type="function">
    <text evidence="5">Plays a role in cell envelope biogenesis, maintenance of cell envelope integrity and membrane homeostasis.</text>
</comment>
<evidence type="ECO:0000256" key="2">
    <source>
        <dbReference type="ARBA" id="ARBA00022692"/>
    </source>
</evidence>
<dbReference type="Proteomes" id="UP000307790">
    <property type="component" value="Unassembled WGS sequence"/>
</dbReference>
<keyword evidence="7" id="KW-1185">Reference proteome</keyword>
<gene>
    <name evidence="5" type="primary">yciB</name>
    <name evidence="6" type="ORF">FE810_00400</name>
</gene>
<reference evidence="6 7" key="1">
    <citation type="submission" date="2019-05" db="EMBL/GenBank/DDBJ databases">
        <title>Genome sequences of Thalassotalea litorea 1K03283.</title>
        <authorList>
            <person name="Zhang D."/>
        </authorList>
    </citation>
    <scope>NUCLEOTIDE SEQUENCE [LARGE SCALE GENOMIC DNA]</scope>
    <source>
        <strain evidence="6 7">MCCC 1K03283</strain>
    </source>
</reference>
<keyword evidence="3 5" id="KW-1133">Transmembrane helix</keyword>
<evidence type="ECO:0000256" key="3">
    <source>
        <dbReference type="ARBA" id="ARBA00022989"/>
    </source>
</evidence>
<comment type="caution">
    <text evidence="5">Lacks conserved residue(s) required for the propagation of feature annotation.</text>
</comment>
<dbReference type="GO" id="GO:0005886">
    <property type="term" value="C:plasma membrane"/>
    <property type="evidence" value="ECO:0007669"/>
    <property type="project" value="UniProtKB-SubCell"/>
</dbReference>
<evidence type="ECO:0000313" key="6">
    <source>
        <dbReference type="EMBL" id="TLU68112.1"/>
    </source>
</evidence>
<evidence type="ECO:0000256" key="5">
    <source>
        <dbReference type="HAMAP-Rule" id="MF_00189"/>
    </source>
</evidence>
<evidence type="ECO:0000256" key="4">
    <source>
        <dbReference type="ARBA" id="ARBA00023136"/>
    </source>
</evidence>
<feature type="transmembrane region" description="Helical" evidence="5">
    <location>
        <begin position="151"/>
        <end position="170"/>
    </location>
</feature>
<evidence type="ECO:0000313" key="7">
    <source>
        <dbReference type="Proteomes" id="UP000307790"/>
    </source>
</evidence>
<feature type="transmembrane region" description="Helical" evidence="5">
    <location>
        <begin position="122"/>
        <end position="139"/>
    </location>
</feature>
<evidence type="ECO:0000256" key="1">
    <source>
        <dbReference type="ARBA" id="ARBA00022475"/>
    </source>
</evidence>
<sequence length="196" mass="22547">MTAIFEFIPLIIFFAVYKTVDIYWATGALIAAAALQMIIMKMQGKEIPQKQWWLFGLIAVFGALTLIFQNDAFLKWKVTIVNVFFALGLWVSQAFFNKNVLQSMLGESMRMPEKIWTRLNNAWSLFFLTCAILNLYVAFNFDQETWVNFKVFGLTILTFVFAFSSLLLIYKHIEPEPEPTETGVDNPLNNKDDSGQ</sequence>
<proteinExistence type="inferred from homology"/>
<comment type="caution">
    <text evidence="6">The sequence shown here is derived from an EMBL/GenBank/DDBJ whole genome shotgun (WGS) entry which is preliminary data.</text>
</comment>
<dbReference type="PANTHER" id="PTHR36917:SF1">
    <property type="entry name" value="INNER MEMBRANE-SPANNING PROTEIN YCIB"/>
    <property type="match status" value="1"/>
</dbReference>
<dbReference type="InterPro" id="IPR006008">
    <property type="entry name" value="YciB"/>
</dbReference>
<keyword evidence="4 5" id="KW-0472">Membrane</keyword>
<comment type="subcellular location">
    <subcellularLocation>
        <location evidence="5">Cell inner membrane</location>
        <topology evidence="5">Multi-pass membrane protein</topology>
    </subcellularLocation>
</comment>
<dbReference type="PANTHER" id="PTHR36917">
    <property type="entry name" value="INTRACELLULAR SEPTATION PROTEIN A-RELATED"/>
    <property type="match status" value="1"/>
</dbReference>
<accession>A0A5R9IS65</accession>
<organism evidence="6 7">
    <name type="scientific">Thalassotalea litorea</name>
    <dbReference type="NCBI Taxonomy" id="2020715"/>
    <lineage>
        <taxon>Bacteria</taxon>
        <taxon>Pseudomonadati</taxon>
        <taxon>Pseudomonadota</taxon>
        <taxon>Gammaproteobacteria</taxon>
        <taxon>Alteromonadales</taxon>
        <taxon>Colwelliaceae</taxon>
        <taxon>Thalassotalea</taxon>
    </lineage>
</organism>